<reference evidence="19 20" key="1">
    <citation type="journal article" date="2008" name="Nature">
        <title>The genome of the model beetle and pest Tribolium castaneum.</title>
        <authorList>
            <consortium name="Tribolium Genome Sequencing Consortium"/>
            <person name="Richards S."/>
            <person name="Gibbs R.A."/>
            <person name="Weinstock G.M."/>
            <person name="Brown S.J."/>
            <person name="Denell R."/>
            <person name="Beeman R.W."/>
            <person name="Gibbs R."/>
            <person name="Beeman R.W."/>
            <person name="Brown S.J."/>
            <person name="Bucher G."/>
            <person name="Friedrich M."/>
            <person name="Grimmelikhuijzen C.J."/>
            <person name="Klingler M."/>
            <person name="Lorenzen M."/>
            <person name="Richards S."/>
            <person name="Roth S."/>
            <person name="Schroder R."/>
            <person name="Tautz D."/>
            <person name="Zdobnov E.M."/>
            <person name="Muzny D."/>
            <person name="Gibbs R.A."/>
            <person name="Weinstock G.M."/>
            <person name="Attaway T."/>
            <person name="Bell S."/>
            <person name="Buhay C.J."/>
            <person name="Chandrabose M.N."/>
            <person name="Chavez D."/>
            <person name="Clerk-Blankenburg K.P."/>
            <person name="Cree A."/>
            <person name="Dao M."/>
            <person name="Davis C."/>
            <person name="Chacko J."/>
            <person name="Dinh H."/>
            <person name="Dugan-Rocha S."/>
            <person name="Fowler G."/>
            <person name="Garner T.T."/>
            <person name="Garnes J."/>
            <person name="Gnirke A."/>
            <person name="Hawes A."/>
            <person name="Hernandez J."/>
            <person name="Hines S."/>
            <person name="Holder M."/>
            <person name="Hume J."/>
            <person name="Jhangiani S.N."/>
            <person name="Joshi V."/>
            <person name="Khan Z.M."/>
            <person name="Jackson L."/>
            <person name="Kovar C."/>
            <person name="Kowis A."/>
            <person name="Lee S."/>
            <person name="Lewis L.R."/>
            <person name="Margolis J."/>
            <person name="Morgan M."/>
            <person name="Nazareth L.V."/>
            <person name="Nguyen N."/>
            <person name="Okwuonu G."/>
            <person name="Parker D."/>
            <person name="Richards S."/>
            <person name="Ruiz S.J."/>
            <person name="Santibanez J."/>
            <person name="Savard J."/>
            <person name="Scherer S.E."/>
            <person name="Schneider B."/>
            <person name="Sodergren E."/>
            <person name="Tautz D."/>
            <person name="Vattahil S."/>
            <person name="Villasana D."/>
            <person name="White C.S."/>
            <person name="Wright R."/>
            <person name="Park Y."/>
            <person name="Beeman R.W."/>
            <person name="Lord J."/>
            <person name="Oppert B."/>
            <person name="Lorenzen M."/>
            <person name="Brown S."/>
            <person name="Wang L."/>
            <person name="Savard J."/>
            <person name="Tautz D."/>
            <person name="Richards S."/>
            <person name="Weinstock G."/>
            <person name="Gibbs R.A."/>
            <person name="Liu Y."/>
            <person name="Worley K."/>
            <person name="Weinstock G."/>
            <person name="Elsik C.G."/>
            <person name="Reese J.T."/>
            <person name="Elhaik E."/>
            <person name="Landan G."/>
            <person name="Graur D."/>
            <person name="Arensburger P."/>
            <person name="Atkinson P."/>
            <person name="Beeman R.W."/>
            <person name="Beidler J."/>
            <person name="Brown S.J."/>
            <person name="Demuth J.P."/>
            <person name="Drury D.W."/>
            <person name="Du Y.Z."/>
            <person name="Fujiwara H."/>
            <person name="Lorenzen M."/>
            <person name="Maselli V."/>
            <person name="Osanai M."/>
            <person name="Park Y."/>
            <person name="Robertson H.M."/>
            <person name="Tu Z."/>
            <person name="Wang J.J."/>
            <person name="Wang S."/>
            <person name="Richards S."/>
            <person name="Song H."/>
            <person name="Zhang L."/>
            <person name="Sodergren E."/>
            <person name="Werner D."/>
            <person name="Stanke M."/>
            <person name="Morgenstern B."/>
            <person name="Solovyev V."/>
            <person name="Kosarev P."/>
            <person name="Brown G."/>
            <person name="Chen H.C."/>
            <person name="Ermolaeva O."/>
            <person name="Hlavina W."/>
            <person name="Kapustin Y."/>
            <person name="Kiryutin B."/>
            <person name="Kitts P."/>
            <person name="Maglott D."/>
            <person name="Pruitt K."/>
            <person name="Sapojnikov V."/>
            <person name="Souvorov A."/>
            <person name="Mackey A.J."/>
            <person name="Waterhouse R.M."/>
            <person name="Wyder S."/>
            <person name="Zdobnov E.M."/>
            <person name="Zdobnov E.M."/>
            <person name="Wyder S."/>
            <person name="Kriventseva E.V."/>
            <person name="Kadowaki T."/>
            <person name="Bork P."/>
            <person name="Aranda M."/>
            <person name="Bao R."/>
            <person name="Beermann A."/>
            <person name="Berns N."/>
            <person name="Bolognesi R."/>
            <person name="Bonneton F."/>
            <person name="Bopp D."/>
            <person name="Brown S.J."/>
            <person name="Bucher G."/>
            <person name="Butts T."/>
            <person name="Chaumot A."/>
            <person name="Denell R.E."/>
            <person name="Ferrier D.E."/>
            <person name="Friedrich M."/>
            <person name="Gordon C.M."/>
            <person name="Jindra M."/>
            <person name="Klingler M."/>
            <person name="Lan Q."/>
            <person name="Lattorff H.M."/>
            <person name="Laudet V."/>
            <person name="von Levetsow C."/>
            <person name="Liu Z."/>
            <person name="Lutz R."/>
            <person name="Lynch J.A."/>
            <person name="da Fonseca R.N."/>
            <person name="Posnien N."/>
            <person name="Reuter R."/>
            <person name="Roth S."/>
            <person name="Savard J."/>
            <person name="Schinko J.B."/>
            <person name="Schmitt C."/>
            <person name="Schoppmeier M."/>
            <person name="Schroder R."/>
            <person name="Shippy T.D."/>
            <person name="Simonnet F."/>
            <person name="Marques-Souza H."/>
            <person name="Tautz D."/>
            <person name="Tomoyasu Y."/>
            <person name="Trauner J."/>
            <person name="Van der Zee M."/>
            <person name="Vervoort M."/>
            <person name="Wittkopp N."/>
            <person name="Wimmer E.A."/>
            <person name="Yang X."/>
            <person name="Jones A.K."/>
            <person name="Sattelle D.B."/>
            <person name="Ebert P.R."/>
            <person name="Nelson D."/>
            <person name="Scott J.G."/>
            <person name="Beeman R.W."/>
            <person name="Muthukrishnan S."/>
            <person name="Kramer K.J."/>
            <person name="Arakane Y."/>
            <person name="Beeman R.W."/>
            <person name="Zhu Q."/>
            <person name="Hogenkamp D."/>
            <person name="Dixit R."/>
            <person name="Oppert B."/>
            <person name="Jiang H."/>
            <person name="Zou Z."/>
            <person name="Marshall J."/>
            <person name="Elpidina E."/>
            <person name="Vinokurov K."/>
            <person name="Oppert C."/>
            <person name="Zou Z."/>
            <person name="Evans J."/>
            <person name="Lu Z."/>
            <person name="Zhao P."/>
            <person name="Sumathipala N."/>
            <person name="Altincicek B."/>
            <person name="Vilcinskas A."/>
            <person name="Williams M."/>
            <person name="Hultmark D."/>
            <person name="Hetru C."/>
            <person name="Jiang H."/>
            <person name="Grimmelikhuijzen C.J."/>
            <person name="Hauser F."/>
            <person name="Cazzamali G."/>
            <person name="Williamson M."/>
            <person name="Park Y."/>
            <person name="Li B."/>
            <person name="Tanaka Y."/>
            <person name="Predel R."/>
            <person name="Neupert S."/>
            <person name="Schachtner J."/>
            <person name="Verleyen P."/>
            <person name="Raible F."/>
            <person name="Bork P."/>
            <person name="Friedrich M."/>
            <person name="Walden K.K."/>
            <person name="Robertson H.M."/>
            <person name="Angeli S."/>
            <person name="Foret S."/>
            <person name="Bucher G."/>
            <person name="Schuetz S."/>
            <person name="Maleszka R."/>
            <person name="Wimmer E.A."/>
            <person name="Beeman R.W."/>
            <person name="Lorenzen M."/>
            <person name="Tomoyasu Y."/>
            <person name="Miller S.C."/>
            <person name="Grossmann D."/>
            <person name="Bucher G."/>
        </authorList>
    </citation>
    <scope>NUCLEOTIDE SEQUENCE [LARGE SCALE GENOMIC DNA]</scope>
    <source>
        <strain evidence="19 20">Georgia GA2</strain>
    </source>
</reference>
<proteinExistence type="inferred from homology"/>
<accession>D6WRM6</accession>
<evidence type="ECO:0000256" key="1">
    <source>
        <dbReference type="ARBA" id="ARBA00001436"/>
    </source>
</evidence>
<dbReference type="CDD" id="cd06352">
    <property type="entry name" value="PBP1_NPR_GC-like"/>
    <property type="match status" value="1"/>
</dbReference>
<dbReference type="PROSITE" id="PS50125">
    <property type="entry name" value="GUANYLATE_CYCLASE_2"/>
    <property type="match status" value="1"/>
</dbReference>
<evidence type="ECO:0000259" key="17">
    <source>
        <dbReference type="PROSITE" id="PS50011"/>
    </source>
</evidence>
<dbReference type="GO" id="GO:0005525">
    <property type="term" value="F:GTP binding"/>
    <property type="evidence" value="ECO:0007669"/>
    <property type="project" value="UniProtKB-KW"/>
</dbReference>
<feature type="domain" description="Guanylate cyclase" evidence="18">
    <location>
        <begin position="885"/>
        <end position="1015"/>
    </location>
</feature>
<dbReference type="PROSITE" id="PS50011">
    <property type="entry name" value="PROTEIN_KINASE_DOM"/>
    <property type="match status" value="1"/>
</dbReference>
<evidence type="ECO:0000256" key="7">
    <source>
        <dbReference type="ARBA" id="ARBA00022989"/>
    </source>
</evidence>
<organism evidence="19 20">
    <name type="scientific">Tribolium castaneum</name>
    <name type="common">Red flour beetle</name>
    <dbReference type="NCBI Taxonomy" id="7070"/>
    <lineage>
        <taxon>Eukaryota</taxon>
        <taxon>Metazoa</taxon>
        <taxon>Ecdysozoa</taxon>
        <taxon>Arthropoda</taxon>
        <taxon>Hexapoda</taxon>
        <taxon>Insecta</taxon>
        <taxon>Pterygota</taxon>
        <taxon>Neoptera</taxon>
        <taxon>Endopterygota</taxon>
        <taxon>Coleoptera</taxon>
        <taxon>Polyphaga</taxon>
        <taxon>Cucujiformia</taxon>
        <taxon>Tenebrionidae</taxon>
        <taxon>Tenebrionidae incertae sedis</taxon>
        <taxon>Tribolium</taxon>
    </lineage>
</organism>
<dbReference type="Proteomes" id="UP000007266">
    <property type="component" value="Linkage group 7"/>
</dbReference>
<dbReference type="Gene3D" id="3.40.50.2300">
    <property type="match status" value="3"/>
</dbReference>
<dbReference type="InterPro" id="IPR011645">
    <property type="entry name" value="HNOB_dom_associated"/>
</dbReference>
<dbReference type="InterPro" id="IPR029787">
    <property type="entry name" value="Nucleotide_cyclase"/>
</dbReference>
<dbReference type="PRINTS" id="PR00255">
    <property type="entry name" value="NATPEPTIDER"/>
</dbReference>
<sequence length="1091" mass="123031">MVLWWCAGLVWSQQPFDDNFRYYNIGVLMASHLDSPFDLERCGPAVDMALEEINDKFLAHHGIKLKKVQESYPSCSGARAPGLAADMHFKSDVIAFVGPACLFALEPVARLAAYWNTPIITGMGDQPPSEGELSVTSGILGRLQKWNKSDSAGILKDKSKYPTLTRMSYCQCRLKSVFSSIFRQFGWRHIALILDRSDLFSLTAGKNLEHGLKKEGLLTFMRELDGNDNESIDNYLRDASMYARVVILSVRGTLVRKFMLVAHSLGMTKGDWTFLDVEIFQGSYWKDHDWEAGDSNDAAARKAYEALLRVSLLQPTSDQFQDFSDRVKEKALKDYNYTISEREEINFVIGAFYDGVYLLGMALNETLTEGGDIRNGINITTRMWSRDFHGITGHVRIDDNGDRDADYSVLDLDPITGKFEVVAHYYGVHKRYSPVTGKRIHWPGGREGAPPDVPRCGFMNNDPECRNHETYMIILYGSFAFGVFLALIITFTCVCNKQMKIAADLNNMSWRIRPEEVILEMTGRSAFGSKLALHKLTESYGLRSGRASITSTNSLQTKIFTTVGIYKGSRVAIKKISKKKVDINKKLLWEIKQVRDVTHENTVRFVGACIESPTVLILTEYCPRGSLKDVLENEEIQLDWNFRMSLIHDVVKGMSYLHSCEVSVHGKLRSCNCLIDGRFVLKISDFGLTTLTTPLQVEKDADYYKKMLWVAPELLPLTVVPGTPATQKGDVYSFGIILEEIIVRGGPYEAARQFLEPHEIIARVATRENPPFRPAVSCRDCPEDLFELMERCWSDNPEDRPTFDSVKITLRTIMKGFCENLMDDLLRRMEQYANNLEALVGEKTEQLSQEKRRSEELLYQVLPRPVAQQLMAGEIVQPEQFECVTVYFSDIVGFTALCAKSSPMEVVDFLNDLYSTFDRIIGSYDVYKVETIGDAYMVVSGLPERNGDSHAKEIALLSLAILDAIRCFSIQHNPDYQLKVRIGIHSGPVCAGVVGQRMPHYCLFGDTVNTASRMESTGQPLKIHVSEITKNILDKYGTFKLELRGEVELKGKGFVTTYWLLGSTEPVARPPSPLVTADQDTNPYPLIFMGN</sequence>
<dbReference type="HOGENOM" id="CLU_001072_1_3_1"/>
<evidence type="ECO:0000256" key="6">
    <source>
        <dbReference type="ARBA" id="ARBA00022741"/>
    </source>
</evidence>
<dbReference type="FunFam" id="3.30.70.1230:FF:000004">
    <property type="entry name" value="Guanylate cyclase"/>
    <property type="match status" value="1"/>
</dbReference>
<dbReference type="OMA" id="GNSPDCH"/>
<dbReference type="Pfam" id="PF01094">
    <property type="entry name" value="ANF_receptor"/>
    <property type="match status" value="1"/>
</dbReference>
<keyword evidence="11" id="KW-0325">Glycoprotein</keyword>
<evidence type="ECO:0000256" key="2">
    <source>
        <dbReference type="ARBA" id="ARBA00004251"/>
    </source>
</evidence>
<keyword evidence="20" id="KW-1185">Reference proteome</keyword>
<evidence type="ECO:0000256" key="8">
    <source>
        <dbReference type="ARBA" id="ARBA00023134"/>
    </source>
</evidence>
<dbReference type="PANTHER" id="PTHR11920:SF274">
    <property type="entry name" value="GUANYLATE CYCLASE"/>
    <property type="match status" value="1"/>
</dbReference>
<evidence type="ECO:0000256" key="15">
    <source>
        <dbReference type="RuleBase" id="RU003431"/>
    </source>
</evidence>
<evidence type="ECO:0000256" key="3">
    <source>
        <dbReference type="ARBA" id="ARBA00012202"/>
    </source>
</evidence>
<keyword evidence="12 14" id="KW-0456">Lyase</keyword>
<dbReference type="InterPro" id="IPR001828">
    <property type="entry name" value="ANF_lig-bd_rcpt"/>
</dbReference>
<dbReference type="EC" id="4.6.1.2" evidence="3 15"/>
<protein>
    <recommendedName>
        <fullName evidence="3 15">Guanylate cyclase</fullName>
        <ecNumber evidence="3 15">4.6.1.2</ecNumber>
    </recommendedName>
</protein>
<dbReference type="GO" id="GO:0006182">
    <property type="term" value="P:cGMP biosynthetic process"/>
    <property type="evidence" value="ECO:0000318"/>
    <property type="project" value="GO_Central"/>
</dbReference>
<dbReference type="PANTHER" id="PTHR11920">
    <property type="entry name" value="GUANYLYL CYCLASE"/>
    <property type="match status" value="1"/>
</dbReference>
<dbReference type="InterPro" id="IPR001054">
    <property type="entry name" value="A/G_cyclase"/>
</dbReference>
<dbReference type="Pfam" id="PF07701">
    <property type="entry name" value="HNOBA"/>
    <property type="match status" value="1"/>
</dbReference>
<keyword evidence="13 15" id="KW-0141">cGMP biosynthesis</keyword>
<dbReference type="CDD" id="cd07302">
    <property type="entry name" value="CHD"/>
    <property type="match status" value="1"/>
</dbReference>
<dbReference type="GO" id="GO:0001653">
    <property type="term" value="F:peptide receptor activity"/>
    <property type="evidence" value="ECO:0000318"/>
    <property type="project" value="GO_Central"/>
</dbReference>
<evidence type="ECO:0000256" key="10">
    <source>
        <dbReference type="ARBA" id="ARBA00023170"/>
    </source>
</evidence>
<evidence type="ECO:0000256" key="16">
    <source>
        <dbReference type="SAM" id="Coils"/>
    </source>
</evidence>
<keyword evidence="9" id="KW-0472">Membrane</keyword>
<keyword evidence="8" id="KW-0342">GTP-binding</keyword>
<dbReference type="GO" id="GO:0005886">
    <property type="term" value="C:plasma membrane"/>
    <property type="evidence" value="ECO:0000318"/>
    <property type="project" value="GO_Central"/>
</dbReference>
<keyword evidence="7" id="KW-1133">Transmembrane helix</keyword>
<dbReference type="InterPro" id="IPR001245">
    <property type="entry name" value="Ser-Thr/Tyr_kinase_cat_dom"/>
</dbReference>
<dbReference type="SMART" id="SM00044">
    <property type="entry name" value="CYCc"/>
    <property type="match status" value="1"/>
</dbReference>
<reference evidence="19 20" key="2">
    <citation type="journal article" date="2010" name="Nucleic Acids Res.">
        <title>BeetleBase in 2010: revisions to provide comprehensive genomic information for Tribolium castaneum.</title>
        <authorList>
            <person name="Kim H.S."/>
            <person name="Murphy T."/>
            <person name="Xia J."/>
            <person name="Caragea D."/>
            <person name="Park Y."/>
            <person name="Beeman R.W."/>
            <person name="Lorenzen M.D."/>
            <person name="Butcher S."/>
            <person name="Manak J.R."/>
            <person name="Brown S.J."/>
        </authorList>
    </citation>
    <scope>GENOME REANNOTATION</scope>
    <source>
        <strain evidence="19 20">Georgia GA2</strain>
    </source>
</reference>
<dbReference type="PROSITE" id="PS00452">
    <property type="entry name" value="GUANYLATE_CYCLASE_1"/>
    <property type="match status" value="1"/>
</dbReference>
<dbReference type="STRING" id="7070.D6WRM6"/>
<dbReference type="SUPFAM" id="SSF55073">
    <property type="entry name" value="Nucleotide cyclase"/>
    <property type="match status" value="1"/>
</dbReference>
<name>D6WRM6_TRICA</name>
<gene>
    <name evidence="19" type="primary">AUGUSTUS-3.0.2_30736</name>
    <name evidence="19" type="ORF">TcasGA2_TC030736</name>
</gene>
<dbReference type="Pfam" id="PF07714">
    <property type="entry name" value="PK_Tyr_Ser-Thr"/>
    <property type="match status" value="1"/>
</dbReference>
<dbReference type="Gene3D" id="3.30.70.1230">
    <property type="entry name" value="Nucleotide cyclase"/>
    <property type="match status" value="1"/>
</dbReference>
<dbReference type="FunFam" id="3.40.50.2300:FF:000234">
    <property type="entry name" value="Guanylate cyclase"/>
    <property type="match status" value="1"/>
</dbReference>
<dbReference type="EMBL" id="KQ971354">
    <property type="protein sequence ID" value="EFA07684.2"/>
    <property type="molecule type" value="Genomic_DNA"/>
</dbReference>
<dbReference type="InterPro" id="IPR000719">
    <property type="entry name" value="Prot_kinase_dom"/>
</dbReference>
<evidence type="ECO:0000313" key="19">
    <source>
        <dbReference type="EMBL" id="EFA07684.2"/>
    </source>
</evidence>
<dbReference type="GO" id="GO:0007168">
    <property type="term" value="P:receptor guanylyl cyclase signaling pathway"/>
    <property type="evidence" value="ECO:0000318"/>
    <property type="project" value="GO_Central"/>
</dbReference>
<dbReference type="InterPro" id="IPR001170">
    <property type="entry name" value="ANPR/GUC"/>
</dbReference>
<keyword evidence="4" id="KW-0812">Transmembrane</keyword>
<dbReference type="eggNOG" id="KOG1023">
    <property type="taxonomic scope" value="Eukaryota"/>
</dbReference>
<evidence type="ECO:0000256" key="12">
    <source>
        <dbReference type="ARBA" id="ARBA00023239"/>
    </source>
</evidence>
<evidence type="ECO:0000313" key="20">
    <source>
        <dbReference type="Proteomes" id="UP000007266"/>
    </source>
</evidence>
<dbReference type="FunFam" id="3.40.50.2300:FF:000153">
    <property type="entry name" value="Guanylate cyclase"/>
    <property type="match status" value="1"/>
</dbReference>
<keyword evidence="10" id="KW-0675">Receptor</keyword>
<dbReference type="InterPro" id="IPR011009">
    <property type="entry name" value="Kinase-like_dom_sf"/>
</dbReference>
<dbReference type="FunCoup" id="D6WRM6">
    <property type="interactions" value="71"/>
</dbReference>
<feature type="coiled-coil region" evidence="16">
    <location>
        <begin position="822"/>
        <end position="853"/>
    </location>
</feature>
<evidence type="ECO:0000256" key="14">
    <source>
        <dbReference type="RuleBase" id="RU000405"/>
    </source>
</evidence>
<comment type="subcellular location">
    <subcellularLocation>
        <location evidence="2">Cell membrane</location>
        <topology evidence="2">Single-pass type I membrane protein</topology>
    </subcellularLocation>
</comment>
<dbReference type="InterPro" id="IPR050401">
    <property type="entry name" value="Cyclic_nucleotide_synthase"/>
</dbReference>
<dbReference type="GO" id="GO:0005524">
    <property type="term" value="F:ATP binding"/>
    <property type="evidence" value="ECO:0007669"/>
    <property type="project" value="InterPro"/>
</dbReference>
<evidence type="ECO:0000256" key="13">
    <source>
        <dbReference type="ARBA" id="ARBA00023293"/>
    </source>
</evidence>
<dbReference type="GO" id="GO:0004383">
    <property type="term" value="F:guanylate cyclase activity"/>
    <property type="evidence" value="ECO:0000318"/>
    <property type="project" value="GO_Central"/>
</dbReference>
<keyword evidence="5" id="KW-0732">Signal</keyword>
<evidence type="ECO:0000259" key="18">
    <source>
        <dbReference type="PROSITE" id="PS50125"/>
    </source>
</evidence>
<dbReference type="InParanoid" id="D6WRM6"/>
<dbReference type="SUPFAM" id="SSF53822">
    <property type="entry name" value="Periplasmic binding protein-like I"/>
    <property type="match status" value="1"/>
</dbReference>
<dbReference type="InterPro" id="IPR028082">
    <property type="entry name" value="Peripla_BP_I"/>
</dbReference>
<dbReference type="InterPro" id="IPR018297">
    <property type="entry name" value="A/G_cyclase_CS"/>
</dbReference>
<dbReference type="Gene3D" id="1.10.510.10">
    <property type="entry name" value="Transferase(Phosphotransferase) domain 1"/>
    <property type="match status" value="1"/>
</dbReference>
<keyword evidence="16" id="KW-0175">Coiled coil</keyword>
<comment type="catalytic activity">
    <reaction evidence="1 15">
        <text>GTP = 3',5'-cyclic GMP + diphosphate</text>
        <dbReference type="Rhea" id="RHEA:13665"/>
        <dbReference type="ChEBI" id="CHEBI:33019"/>
        <dbReference type="ChEBI" id="CHEBI:37565"/>
        <dbReference type="ChEBI" id="CHEBI:57746"/>
        <dbReference type="EC" id="4.6.1.2"/>
    </reaction>
</comment>
<dbReference type="GO" id="GO:0004672">
    <property type="term" value="F:protein kinase activity"/>
    <property type="evidence" value="ECO:0007669"/>
    <property type="project" value="InterPro"/>
</dbReference>
<dbReference type="SUPFAM" id="SSF56112">
    <property type="entry name" value="Protein kinase-like (PK-like)"/>
    <property type="match status" value="1"/>
</dbReference>
<evidence type="ECO:0000256" key="5">
    <source>
        <dbReference type="ARBA" id="ARBA00022729"/>
    </source>
</evidence>
<evidence type="ECO:0000256" key="9">
    <source>
        <dbReference type="ARBA" id="ARBA00023136"/>
    </source>
</evidence>
<dbReference type="Pfam" id="PF00211">
    <property type="entry name" value="Guanylate_cyc"/>
    <property type="match status" value="1"/>
</dbReference>
<evidence type="ECO:0000256" key="11">
    <source>
        <dbReference type="ARBA" id="ARBA00023180"/>
    </source>
</evidence>
<comment type="similarity">
    <text evidence="14">Belongs to the adenylyl cyclase class-4/guanylyl cyclase family.</text>
</comment>
<dbReference type="FunFam" id="1.10.510.10:FF:000736">
    <property type="entry name" value="Guanylate cyclase"/>
    <property type="match status" value="1"/>
</dbReference>
<dbReference type="FunFam" id="3.40.50.2300:FF:000365">
    <property type="entry name" value="Guanylate cyclase"/>
    <property type="match status" value="1"/>
</dbReference>
<feature type="domain" description="Protein kinase" evidence="17">
    <location>
        <begin position="516"/>
        <end position="817"/>
    </location>
</feature>
<keyword evidence="6" id="KW-0547">Nucleotide-binding</keyword>
<evidence type="ECO:0000256" key="4">
    <source>
        <dbReference type="ARBA" id="ARBA00022692"/>
    </source>
</evidence>
<dbReference type="AlphaFoldDB" id="D6WRM6"/>
<dbReference type="GO" id="GO:0035556">
    <property type="term" value="P:intracellular signal transduction"/>
    <property type="evidence" value="ECO:0007669"/>
    <property type="project" value="InterPro"/>
</dbReference>